<accession>A0A841T3H8</accession>
<comment type="similarity">
    <text evidence="7">Belongs to the class-I aminoacyl-tRNA synthetase family. GluQ subfamily.</text>
</comment>
<protein>
    <recommendedName>
        <fullName evidence="7">Glutamyl-Q tRNA(Asp) synthetase</fullName>
        <shortName evidence="7">Glu-Q-RSs</shortName>
        <ecNumber evidence="7">6.1.1.-</ecNumber>
    </recommendedName>
</protein>
<dbReference type="SUPFAM" id="SSF52374">
    <property type="entry name" value="Nucleotidylyl transferase"/>
    <property type="match status" value="1"/>
</dbReference>
<feature type="binding site" evidence="7">
    <location>
        <position position="230"/>
    </location>
    <ligand>
        <name>L-glutamate</name>
        <dbReference type="ChEBI" id="CHEBI:29985"/>
    </ligand>
</feature>
<feature type="binding site" evidence="7">
    <location>
        <begin position="25"/>
        <end position="29"/>
    </location>
    <ligand>
        <name>L-glutamate</name>
        <dbReference type="ChEBI" id="CHEBI:29985"/>
    </ligand>
</feature>
<dbReference type="EMBL" id="JACJVN010000012">
    <property type="protein sequence ID" value="MBB6676143.1"/>
    <property type="molecule type" value="Genomic_DNA"/>
</dbReference>
<dbReference type="GO" id="GO:0006424">
    <property type="term" value="P:glutamyl-tRNA aminoacylation"/>
    <property type="evidence" value="ECO:0007669"/>
    <property type="project" value="InterPro"/>
</dbReference>
<evidence type="ECO:0000313" key="11">
    <source>
        <dbReference type="Proteomes" id="UP000574133"/>
    </source>
</evidence>
<dbReference type="NCBIfam" id="NF004314">
    <property type="entry name" value="PRK05710.1-3"/>
    <property type="match status" value="1"/>
</dbReference>
<dbReference type="GO" id="GO:0008270">
    <property type="term" value="F:zinc ion binding"/>
    <property type="evidence" value="ECO:0007669"/>
    <property type="project" value="UniProtKB-UniRule"/>
</dbReference>
<dbReference type="InterPro" id="IPR020058">
    <property type="entry name" value="Glu/Gln-tRNA-synth_Ib_cat-dom"/>
</dbReference>
<feature type="binding site" evidence="7">
    <location>
        <position position="212"/>
    </location>
    <ligand>
        <name>L-glutamate</name>
        <dbReference type="ChEBI" id="CHEBI:29985"/>
    </ligand>
</feature>
<evidence type="ECO:0000259" key="9">
    <source>
        <dbReference type="Pfam" id="PF00749"/>
    </source>
</evidence>
<dbReference type="InterPro" id="IPR001412">
    <property type="entry name" value="aa-tRNA-synth_I_CS"/>
</dbReference>
<dbReference type="HAMAP" id="MF_01428">
    <property type="entry name" value="Glu_Q_tRNA_synth"/>
    <property type="match status" value="1"/>
</dbReference>
<evidence type="ECO:0000256" key="7">
    <source>
        <dbReference type="HAMAP-Rule" id="MF_01428"/>
    </source>
</evidence>
<keyword evidence="3 7" id="KW-0547">Nucleotide-binding</keyword>
<dbReference type="Proteomes" id="UP000574133">
    <property type="component" value="Unassembled WGS sequence"/>
</dbReference>
<dbReference type="NCBIfam" id="TIGR03838">
    <property type="entry name" value="queuosine_YadB"/>
    <property type="match status" value="1"/>
</dbReference>
<reference evidence="10 11" key="1">
    <citation type="submission" date="2020-08" db="EMBL/GenBank/DDBJ databases">
        <title>Cohnella phylogeny.</title>
        <authorList>
            <person name="Dunlap C."/>
        </authorList>
    </citation>
    <scope>NUCLEOTIDE SEQUENCE [LARGE SCALE GENOMIC DNA]</scope>
    <source>
        <strain evidence="10 11">DSM 103658</strain>
    </source>
</reference>
<dbReference type="PANTHER" id="PTHR43311:SF1">
    <property type="entry name" value="GLUTAMYL-Q TRNA(ASP) SYNTHETASE"/>
    <property type="match status" value="1"/>
</dbReference>
<evidence type="ECO:0000256" key="1">
    <source>
        <dbReference type="ARBA" id="ARBA00022598"/>
    </source>
</evidence>
<feature type="binding site" evidence="7">
    <location>
        <position position="153"/>
    </location>
    <ligand>
        <name>Zn(2+)</name>
        <dbReference type="ChEBI" id="CHEBI:29105"/>
    </ligand>
</feature>
<evidence type="ECO:0000256" key="4">
    <source>
        <dbReference type="ARBA" id="ARBA00022833"/>
    </source>
</evidence>
<feature type="binding site" evidence="7">
    <location>
        <position position="149"/>
    </location>
    <ligand>
        <name>Zn(2+)</name>
        <dbReference type="ChEBI" id="CHEBI:29105"/>
    </ligand>
</feature>
<dbReference type="PRINTS" id="PR00987">
    <property type="entry name" value="TRNASYNTHGLU"/>
</dbReference>
<dbReference type="AlphaFoldDB" id="A0A841T3H8"/>
<dbReference type="InterPro" id="IPR022380">
    <property type="entry name" value="Glu-Q_tRNA(Asp)_Synthase"/>
</dbReference>
<keyword evidence="2 7" id="KW-0479">Metal-binding</keyword>
<dbReference type="Pfam" id="PF00749">
    <property type="entry name" value="tRNA-synt_1c"/>
    <property type="match status" value="1"/>
</dbReference>
<comment type="cofactor">
    <cofactor evidence="7">
        <name>Zn(2+)</name>
        <dbReference type="ChEBI" id="CHEBI:29105"/>
    </cofactor>
    <text evidence="7">Binds 1 zinc ion per subunit.</text>
</comment>
<keyword evidence="5 7" id="KW-0067">ATP-binding</keyword>
<organism evidence="10 11">
    <name type="scientific">Cohnella lubricantis</name>
    <dbReference type="NCBI Taxonomy" id="2163172"/>
    <lineage>
        <taxon>Bacteria</taxon>
        <taxon>Bacillati</taxon>
        <taxon>Bacillota</taxon>
        <taxon>Bacilli</taxon>
        <taxon>Bacillales</taxon>
        <taxon>Paenibacillaceae</taxon>
        <taxon>Cohnella</taxon>
    </lineage>
</organism>
<feature type="domain" description="Glutamyl/glutaminyl-tRNA synthetase class Ib catalytic" evidence="9">
    <location>
        <begin position="22"/>
        <end position="296"/>
    </location>
</feature>
<feature type="short sequence motif" description="'HIGH' region" evidence="7">
    <location>
        <begin position="28"/>
        <end position="38"/>
    </location>
</feature>
<dbReference type="GO" id="GO:0004818">
    <property type="term" value="F:glutamate-tRNA ligase activity"/>
    <property type="evidence" value="ECO:0007669"/>
    <property type="project" value="TreeGrafter"/>
</dbReference>
<dbReference type="GO" id="GO:0005524">
    <property type="term" value="F:ATP binding"/>
    <property type="evidence" value="ECO:0007669"/>
    <property type="project" value="UniProtKB-KW"/>
</dbReference>
<dbReference type="NCBIfam" id="NF004315">
    <property type="entry name" value="PRK05710.1-4"/>
    <property type="match status" value="1"/>
</dbReference>
<comment type="caution">
    <text evidence="10">The sequence shown here is derived from an EMBL/GenBank/DDBJ whole genome shotgun (WGS) entry which is preliminary data.</text>
</comment>
<sequence length="341" mass="37665">MLQWIERVGRGRIRVNRSSASIRGRFAPTPSGQLHLGNAATALLAWLQVRSAGGAMILRIEDLDAPRCKPGMAQRIMDEMRWLGLDWDEGPDVGGDFEPYEQSARLDRYEAALERLRRDGLLYPCYCSRAELQAIASAPHGLAAEGAVYDGRCRRLTPEERADRQARKTPSLRFAMPNRSIAFTDGAAGPQMFAAGAGGDFVVKRADGIIGYQLAVVVDDIEMQVTDVFRGWDLLDSTPRQLALYEALGAPPPRFAHGPLLLGPDGSRLSKRHGDVSVSSLREQGVAPERLVGWLAWLTGLRDEPSPATPEALIPEWNPERIAHEAVTLQDNWNRHLLDCE</sequence>
<gene>
    <name evidence="10" type="primary">gluQRS</name>
    <name evidence="7" type="synonym">gluQ</name>
    <name evidence="10" type="ORF">H4Q31_02260</name>
</gene>
<evidence type="ECO:0000313" key="10">
    <source>
        <dbReference type="EMBL" id="MBB6676143.1"/>
    </source>
</evidence>
<dbReference type="Gene3D" id="3.40.50.620">
    <property type="entry name" value="HUPs"/>
    <property type="match status" value="1"/>
</dbReference>
<dbReference type="GO" id="GO:0005829">
    <property type="term" value="C:cytosol"/>
    <property type="evidence" value="ECO:0007669"/>
    <property type="project" value="TreeGrafter"/>
</dbReference>
<proteinExistence type="inferred from homology"/>
<keyword evidence="6 7" id="KW-0030">Aminoacyl-tRNA synthetase</keyword>
<comment type="function">
    <text evidence="7">Catalyzes the tRNA-independent activation of glutamate in presence of ATP and the subsequent transfer of glutamate onto a tRNA(Asp). Glutamate is transferred on the 2-amino-5-(4,5-dihydroxy-2-cyclopenten-1-yl) moiety of the queuosine in the wobble position of the QUC anticodon.</text>
</comment>
<feature type="short sequence motif" description="'KMSKS' region" evidence="7">
    <location>
        <begin position="268"/>
        <end position="272"/>
    </location>
</feature>
<dbReference type="PROSITE" id="PS00178">
    <property type="entry name" value="AA_TRNA_LIGASE_I"/>
    <property type="match status" value="1"/>
</dbReference>
<feature type="binding site" evidence="7">
    <location>
        <position position="125"/>
    </location>
    <ligand>
        <name>Zn(2+)</name>
        <dbReference type="ChEBI" id="CHEBI:29105"/>
    </ligand>
</feature>
<feature type="binding site" evidence="7">
    <location>
        <position position="271"/>
    </location>
    <ligand>
        <name>ATP</name>
        <dbReference type="ChEBI" id="CHEBI:30616"/>
    </ligand>
</feature>
<evidence type="ECO:0000256" key="8">
    <source>
        <dbReference type="RuleBase" id="RU363037"/>
    </source>
</evidence>
<evidence type="ECO:0000256" key="5">
    <source>
        <dbReference type="ARBA" id="ARBA00022840"/>
    </source>
</evidence>
<dbReference type="PANTHER" id="PTHR43311">
    <property type="entry name" value="GLUTAMATE--TRNA LIGASE"/>
    <property type="match status" value="1"/>
</dbReference>
<dbReference type="InterPro" id="IPR014729">
    <property type="entry name" value="Rossmann-like_a/b/a_fold"/>
</dbReference>
<feature type="binding site" evidence="7">
    <location>
        <position position="61"/>
    </location>
    <ligand>
        <name>L-glutamate</name>
        <dbReference type="ChEBI" id="CHEBI:29985"/>
    </ligand>
</feature>
<dbReference type="GO" id="GO:0006400">
    <property type="term" value="P:tRNA modification"/>
    <property type="evidence" value="ECO:0007669"/>
    <property type="project" value="InterPro"/>
</dbReference>
<name>A0A841T3H8_9BACL</name>
<dbReference type="InterPro" id="IPR049940">
    <property type="entry name" value="GluQ/Sye"/>
</dbReference>
<dbReference type="EC" id="6.1.1.-" evidence="7"/>
<keyword evidence="1 7" id="KW-0436">Ligase</keyword>
<evidence type="ECO:0000256" key="3">
    <source>
        <dbReference type="ARBA" id="ARBA00022741"/>
    </source>
</evidence>
<keyword evidence="11" id="KW-1185">Reference proteome</keyword>
<keyword evidence="8" id="KW-0648">Protein biosynthesis</keyword>
<evidence type="ECO:0000256" key="2">
    <source>
        <dbReference type="ARBA" id="ARBA00022723"/>
    </source>
</evidence>
<keyword evidence="4 7" id="KW-0862">Zinc</keyword>
<evidence type="ECO:0000256" key="6">
    <source>
        <dbReference type="ARBA" id="ARBA00023146"/>
    </source>
</evidence>
<dbReference type="InterPro" id="IPR000924">
    <property type="entry name" value="Glu/Gln-tRNA-synth"/>
</dbReference>
<feature type="binding site" evidence="7">
    <location>
        <position position="127"/>
    </location>
    <ligand>
        <name>Zn(2+)</name>
        <dbReference type="ChEBI" id="CHEBI:29105"/>
    </ligand>
</feature>